<comment type="caution">
    <text evidence="3">The sequence shown here is derived from an EMBL/GenBank/DDBJ whole genome shotgun (WGS) entry which is preliminary data.</text>
</comment>
<evidence type="ECO:0000256" key="2">
    <source>
        <dbReference type="SAM" id="MobiDB-lite"/>
    </source>
</evidence>
<dbReference type="InterPro" id="IPR029356">
    <property type="entry name" value="FAM53"/>
</dbReference>
<dbReference type="AlphaFoldDB" id="A0AAE0YWZ9"/>
<feature type="compositionally biased region" description="Polar residues" evidence="2">
    <location>
        <begin position="248"/>
        <end position="258"/>
    </location>
</feature>
<accession>A0AAE0YWZ9</accession>
<comment type="similarity">
    <text evidence="1">Belongs to the FAM53 family.</text>
</comment>
<keyword evidence="4" id="KW-1185">Reference proteome</keyword>
<name>A0AAE0YWZ9_9GAST</name>
<proteinExistence type="inferred from homology"/>
<evidence type="ECO:0000313" key="4">
    <source>
        <dbReference type="Proteomes" id="UP001283361"/>
    </source>
</evidence>
<feature type="region of interest" description="Disordered" evidence="2">
    <location>
        <begin position="16"/>
        <end position="49"/>
    </location>
</feature>
<protein>
    <submittedName>
        <fullName evidence="3">Uncharacterized protein</fullName>
    </submittedName>
</protein>
<feature type="region of interest" description="Disordered" evidence="2">
    <location>
        <begin position="130"/>
        <end position="164"/>
    </location>
</feature>
<evidence type="ECO:0000313" key="3">
    <source>
        <dbReference type="EMBL" id="KAK3758081.1"/>
    </source>
</evidence>
<feature type="region of interest" description="Disordered" evidence="2">
    <location>
        <begin position="64"/>
        <end position="99"/>
    </location>
</feature>
<feature type="region of interest" description="Disordered" evidence="2">
    <location>
        <begin position="209"/>
        <end position="278"/>
    </location>
</feature>
<feature type="compositionally biased region" description="Acidic residues" evidence="2">
    <location>
        <begin position="535"/>
        <end position="545"/>
    </location>
</feature>
<feature type="compositionally biased region" description="Polar residues" evidence="2">
    <location>
        <begin position="149"/>
        <end position="160"/>
    </location>
</feature>
<organism evidence="3 4">
    <name type="scientific">Elysia crispata</name>
    <name type="common">lettuce slug</name>
    <dbReference type="NCBI Taxonomy" id="231223"/>
    <lineage>
        <taxon>Eukaryota</taxon>
        <taxon>Metazoa</taxon>
        <taxon>Spiralia</taxon>
        <taxon>Lophotrochozoa</taxon>
        <taxon>Mollusca</taxon>
        <taxon>Gastropoda</taxon>
        <taxon>Heterobranchia</taxon>
        <taxon>Euthyneura</taxon>
        <taxon>Panpulmonata</taxon>
        <taxon>Sacoglossa</taxon>
        <taxon>Placobranchoidea</taxon>
        <taxon>Plakobranchidae</taxon>
        <taxon>Elysia</taxon>
    </lineage>
</organism>
<sequence length="579" mass="61696">MLAHNGLALITEKLQNQRLEEPAQPSPAAAKLPQVGYDNTTKPATQQQTSLAVKGKNVWALTVESERPGRQSQQSHEFNSQDMLPRPPTLRRPVAEKTPSLSVQIPAACCRHKKLRQACYVCESAPGTPTAPPKKKHCRSLSVPPDSGFGNQSPSLTSREPASRLWKPIALNPLTNYSRGSGGANSSWELGKRQPGVHSCLATSDNLSPIHPASGESSGRGSGCLPNLLGSNLQHIPPSASAASSDSGHFTTSDFQTPPGSPVPTAATRPASASSDTASSFSSMGSAWLEFAGGNGGGNSSISSQTLRGARALQNRSLSCEDRISGSSSSFSYTSSAAASTISMPCVHAGVLGSMEACCPKSCSDFSGSSRCRSGSQDSSSAEPVLACTSSIPRCHSQPCVLHHRRCGKKRRRNCDRPTLNFNKMTETAYMRGGNRRSEPWSTPVVIHQPSVSNHQKRLEASGGICSNSTNTSRLSFVLNPIASSPLDSEFPLVDTSGDLDLRHAASVALPLTPPDQSSPTFFLARPGSMKQEDHEEEEEEDGEESDHTNCHCHDRHTDDGVGLVFPMVDLDLEQIENH</sequence>
<dbReference type="Pfam" id="PF15242">
    <property type="entry name" value="FAM53"/>
    <property type="match status" value="1"/>
</dbReference>
<dbReference type="PANTHER" id="PTHR28567">
    <property type="entry name" value="PROTEIN FAM53A-LIKE ISOFORM X1"/>
    <property type="match status" value="1"/>
</dbReference>
<dbReference type="GO" id="GO:0005634">
    <property type="term" value="C:nucleus"/>
    <property type="evidence" value="ECO:0007669"/>
    <property type="project" value="TreeGrafter"/>
</dbReference>
<feature type="region of interest" description="Disordered" evidence="2">
    <location>
        <begin position="511"/>
        <end position="558"/>
    </location>
</feature>
<evidence type="ECO:0000256" key="1">
    <source>
        <dbReference type="ARBA" id="ARBA00010984"/>
    </source>
</evidence>
<feature type="compositionally biased region" description="Polar residues" evidence="2">
    <location>
        <begin position="37"/>
        <end position="49"/>
    </location>
</feature>
<reference evidence="3" key="1">
    <citation type="journal article" date="2023" name="G3 (Bethesda)">
        <title>A reference genome for the long-term kleptoplast-retaining sea slug Elysia crispata morphotype clarki.</title>
        <authorList>
            <person name="Eastman K.E."/>
            <person name="Pendleton A.L."/>
            <person name="Shaikh M.A."/>
            <person name="Suttiyut T."/>
            <person name="Ogas R."/>
            <person name="Tomko P."/>
            <person name="Gavelis G."/>
            <person name="Widhalm J.R."/>
            <person name="Wisecaver J.H."/>
        </authorList>
    </citation>
    <scope>NUCLEOTIDE SEQUENCE</scope>
    <source>
        <strain evidence="3">ECLA1</strain>
    </source>
</reference>
<dbReference type="GO" id="GO:0006606">
    <property type="term" value="P:protein import into nucleus"/>
    <property type="evidence" value="ECO:0007669"/>
    <property type="project" value="TreeGrafter"/>
</dbReference>
<dbReference type="PANTHER" id="PTHR28567:SF3">
    <property type="entry name" value="PROTEIN FAM53A-LIKE ISOFORM X1"/>
    <property type="match status" value="1"/>
</dbReference>
<gene>
    <name evidence="3" type="ORF">RRG08_006658</name>
</gene>
<dbReference type="Proteomes" id="UP001283361">
    <property type="component" value="Unassembled WGS sequence"/>
</dbReference>
<feature type="compositionally biased region" description="Basic and acidic residues" evidence="2">
    <location>
        <begin position="546"/>
        <end position="558"/>
    </location>
</feature>
<feature type="compositionally biased region" description="Low complexity" evidence="2">
    <location>
        <begin position="263"/>
        <end position="278"/>
    </location>
</feature>
<feature type="compositionally biased region" description="Polar residues" evidence="2">
    <location>
        <begin position="70"/>
        <end position="82"/>
    </location>
</feature>
<dbReference type="EMBL" id="JAWDGP010005301">
    <property type="protein sequence ID" value="KAK3758081.1"/>
    <property type="molecule type" value="Genomic_DNA"/>
</dbReference>